<reference evidence="2 3" key="1">
    <citation type="submission" date="2018-01" db="EMBL/GenBank/DDBJ databases">
        <title>The complete genome sequence of Chromatium okenii LaCa, a purple sulfur bacterium with a turbulent life.</title>
        <authorList>
            <person name="Luedin S.M."/>
            <person name="Liechti N."/>
            <person name="Storelli N."/>
            <person name="Danza F."/>
            <person name="Wittwer M."/>
            <person name="Pothier J.F."/>
            <person name="Tonolla M.A."/>
        </authorList>
    </citation>
    <scope>NUCLEOTIDE SEQUENCE [LARGE SCALE GENOMIC DNA]</scope>
    <source>
        <strain evidence="2 3">LaCa</strain>
    </source>
</reference>
<gene>
    <name evidence="2" type="ORF">CXB77_00730</name>
</gene>
<evidence type="ECO:0000313" key="3">
    <source>
        <dbReference type="Proteomes" id="UP000239936"/>
    </source>
</evidence>
<proteinExistence type="predicted"/>
<keyword evidence="1" id="KW-0812">Transmembrane</keyword>
<keyword evidence="3" id="KW-1185">Reference proteome</keyword>
<dbReference type="AlphaFoldDB" id="A0A2S7XV13"/>
<evidence type="ECO:0000313" key="2">
    <source>
        <dbReference type="EMBL" id="PQJ97594.1"/>
    </source>
</evidence>
<protein>
    <submittedName>
        <fullName evidence="2">Uncharacterized protein</fullName>
    </submittedName>
</protein>
<dbReference type="EMBL" id="PPGH01000008">
    <property type="protein sequence ID" value="PQJ97594.1"/>
    <property type="molecule type" value="Genomic_DNA"/>
</dbReference>
<dbReference type="Proteomes" id="UP000239936">
    <property type="component" value="Unassembled WGS sequence"/>
</dbReference>
<evidence type="ECO:0000256" key="1">
    <source>
        <dbReference type="SAM" id="Phobius"/>
    </source>
</evidence>
<organism evidence="2 3">
    <name type="scientific">Chromatium okenii</name>
    <dbReference type="NCBI Taxonomy" id="61644"/>
    <lineage>
        <taxon>Bacteria</taxon>
        <taxon>Pseudomonadati</taxon>
        <taxon>Pseudomonadota</taxon>
        <taxon>Gammaproteobacteria</taxon>
        <taxon>Chromatiales</taxon>
        <taxon>Chromatiaceae</taxon>
        <taxon>Chromatium</taxon>
    </lineage>
</organism>
<name>A0A2S7XV13_9GAMM</name>
<accession>A0A2S7XV13</accession>
<sequence>MTRGKTVTVCKSNDITDSTPTCSTTGVNWQMAGSFSLITMVMALLILVILHCALDKQRIAVW</sequence>
<keyword evidence="1" id="KW-1133">Transmembrane helix</keyword>
<keyword evidence="1" id="KW-0472">Membrane</keyword>
<feature type="transmembrane region" description="Helical" evidence="1">
    <location>
        <begin position="35"/>
        <end position="54"/>
    </location>
</feature>
<comment type="caution">
    <text evidence="2">The sequence shown here is derived from an EMBL/GenBank/DDBJ whole genome shotgun (WGS) entry which is preliminary data.</text>
</comment>